<keyword evidence="6" id="KW-1185">Reference proteome</keyword>
<gene>
    <name evidence="5" type="ORF">IB211_02733c</name>
</gene>
<dbReference type="GO" id="GO:0016651">
    <property type="term" value="F:oxidoreductase activity, acting on NAD(P)H"/>
    <property type="evidence" value="ECO:0007669"/>
    <property type="project" value="UniProtKB-ARBA"/>
</dbReference>
<protein>
    <submittedName>
        <fullName evidence="5">Flavodoxin</fullName>
    </submittedName>
</protein>
<evidence type="ECO:0000313" key="5">
    <source>
        <dbReference type="EMBL" id="ALP95124.1"/>
    </source>
</evidence>
<feature type="domain" description="Flavodoxin-like" evidence="4">
    <location>
        <begin position="82"/>
        <end position="207"/>
    </location>
</feature>
<dbReference type="AlphaFoldDB" id="A0A0S2W6Z4"/>
<feature type="chain" id="PRO_5038661761" evidence="2">
    <location>
        <begin position="22"/>
        <end position="509"/>
    </location>
</feature>
<feature type="domain" description="Alpha/beta hydrolase fold-3" evidence="3">
    <location>
        <begin position="307"/>
        <end position="488"/>
    </location>
</feature>
<sequence length="509" mass="54890">MKTIVSLFLALTMTLSLPACGGTNPPKSSQSASTPSPSPIQQETTGSNILIAYFSVPEDVSTDGVDAVSGASIAVDDGEVLGNTEYVAKLIQQTIGGDLFRIETVDPYPLDHDSLVDQAAEEKEAGTRPELATHVENSEQYEFVLLGYPNWWADMPMPVYSFLEEYNFGAKTIIPFITHGGSGASRTVDTISRLQPGASVGDNALVLSRNKAASSAEDVVSWAQGLGIAAETSRPEGGDSNTVLTASVDPHGKQMLYLWEEGNVPAVTEYTVNNGNYFDDPDFQPYLTFFPVPEGAEIKGAVLICAGGAFQFRSDQNEGTPVAEDLSALGYQSFVLDYRLRPYTQEEGALDLARAVRFVRAHAEEYGIDEKDIAVMGFSAGGILAGEMLRNFDGTVSPTVLDPDYMPDELDMVSADAAADGMIYSFYGRLSVGTTDVESLQKADLPPTFYCYGTRDPFYDQFLANADAVEEAGVSVERLQLDDMPHGFGNQGGWIPTYDKWLGEVFAGN</sequence>
<dbReference type="Proteomes" id="UP000064844">
    <property type="component" value="Chromosome"/>
</dbReference>
<name>A0A0S2W6Z4_9FIRM</name>
<dbReference type="RefSeq" id="WP_082636105.1">
    <property type="nucleotide sequence ID" value="NZ_CALICV010000088.1"/>
</dbReference>
<feature type="region of interest" description="Disordered" evidence="1">
    <location>
        <begin position="21"/>
        <end position="42"/>
    </location>
</feature>
<organism evidence="5 6">
    <name type="scientific">Intestinimonas butyriciproducens</name>
    <dbReference type="NCBI Taxonomy" id="1297617"/>
    <lineage>
        <taxon>Bacteria</taxon>
        <taxon>Bacillati</taxon>
        <taxon>Bacillota</taxon>
        <taxon>Clostridia</taxon>
        <taxon>Eubacteriales</taxon>
        <taxon>Intestinimonas</taxon>
    </lineage>
</organism>
<dbReference type="Gene3D" id="3.40.50.1820">
    <property type="entry name" value="alpha/beta hydrolase"/>
    <property type="match status" value="1"/>
</dbReference>
<dbReference type="InterPro" id="IPR029058">
    <property type="entry name" value="AB_hydrolase_fold"/>
</dbReference>
<evidence type="ECO:0000256" key="2">
    <source>
        <dbReference type="SAM" id="SignalP"/>
    </source>
</evidence>
<dbReference type="SUPFAM" id="SSF52218">
    <property type="entry name" value="Flavoproteins"/>
    <property type="match status" value="1"/>
</dbReference>
<accession>A0A0S2W6Z4</accession>
<dbReference type="eggNOG" id="COG0716">
    <property type="taxonomic scope" value="Bacteria"/>
</dbReference>
<dbReference type="Gene3D" id="3.40.50.360">
    <property type="match status" value="1"/>
</dbReference>
<reference evidence="6" key="2">
    <citation type="submission" date="2015-04" db="EMBL/GenBank/DDBJ databases">
        <title>A butyrogenic pathway from the amino acid lysine in a human gut commensal.</title>
        <authorList>
            <person name="de Vos W.M."/>
            <person name="Bui N.T.P."/>
            <person name="Plugge C.M."/>
            <person name="Ritari J."/>
        </authorList>
    </citation>
    <scope>NUCLEOTIDE SEQUENCE [LARGE SCALE GENOMIC DNA]</scope>
    <source>
        <strain evidence="6">AF211</strain>
    </source>
</reference>
<dbReference type="PATRIC" id="fig|1297617.4.peg.2815"/>
<evidence type="ECO:0000259" key="3">
    <source>
        <dbReference type="Pfam" id="PF07859"/>
    </source>
</evidence>
<dbReference type="InterPro" id="IPR013094">
    <property type="entry name" value="AB_hydrolase_3"/>
</dbReference>
<dbReference type="PANTHER" id="PTHR39201">
    <property type="entry name" value="EXPORTED PROTEIN-RELATED"/>
    <property type="match status" value="1"/>
</dbReference>
<evidence type="ECO:0000259" key="4">
    <source>
        <dbReference type="Pfam" id="PF12682"/>
    </source>
</evidence>
<dbReference type="STRING" id="1297617.IB211_02733c"/>
<dbReference type="PANTHER" id="PTHR39201:SF1">
    <property type="entry name" value="FLAVODOXIN-LIKE DOMAIN-CONTAINING PROTEIN"/>
    <property type="match status" value="1"/>
</dbReference>
<dbReference type="KEGG" id="ibu:IB211_02733c"/>
<evidence type="ECO:0000256" key="1">
    <source>
        <dbReference type="SAM" id="MobiDB-lite"/>
    </source>
</evidence>
<feature type="compositionally biased region" description="Low complexity" evidence="1">
    <location>
        <begin position="25"/>
        <end position="35"/>
    </location>
</feature>
<dbReference type="Pfam" id="PF07859">
    <property type="entry name" value="Abhydrolase_3"/>
    <property type="match status" value="1"/>
</dbReference>
<keyword evidence="2" id="KW-0732">Signal</keyword>
<dbReference type="InterPro" id="IPR029039">
    <property type="entry name" value="Flavoprotein-like_sf"/>
</dbReference>
<reference evidence="5 6" key="1">
    <citation type="journal article" date="2015" name="Nat. Commun.">
        <title>Production of butyrate from lysine and the Amadori product fructoselysine by a human gut commensal.</title>
        <authorList>
            <person name="Bui T.P."/>
            <person name="Ritari J."/>
            <person name="Boeren S."/>
            <person name="de Waard P."/>
            <person name="Plugge C.M."/>
            <person name="de Vos W.M."/>
        </authorList>
    </citation>
    <scope>NUCLEOTIDE SEQUENCE [LARGE SCALE GENOMIC DNA]</scope>
    <source>
        <strain evidence="5 6">AF211</strain>
    </source>
</reference>
<dbReference type="EMBL" id="CP011307">
    <property type="protein sequence ID" value="ALP95124.1"/>
    <property type="molecule type" value="Genomic_DNA"/>
</dbReference>
<dbReference type="GO" id="GO:0010181">
    <property type="term" value="F:FMN binding"/>
    <property type="evidence" value="ECO:0007669"/>
    <property type="project" value="InterPro"/>
</dbReference>
<dbReference type="eggNOG" id="COG0657">
    <property type="taxonomic scope" value="Bacteria"/>
</dbReference>
<dbReference type="SUPFAM" id="SSF53474">
    <property type="entry name" value="alpha/beta-Hydrolases"/>
    <property type="match status" value="1"/>
</dbReference>
<dbReference type="GO" id="GO:0016787">
    <property type="term" value="F:hydrolase activity"/>
    <property type="evidence" value="ECO:0007669"/>
    <property type="project" value="InterPro"/>
</dbReference>
<dbReference type="Pfam" id="PF12682">
    <property type="entry name" value="Flavodoxin_4"/>
    <property type="match status" value="1"/>
</dbReference>
<evidence type="ECO:0000313" key="6">
    <source>
        <dbReference type="Proteomes" id="UP000064844"/>
    </source>
</evidence>
<dbReference type="NCBIfam" id="NF005389">
    <property type="entry name" value="PRK06934.1"/>
    <property type="match status" value="1"/>
</dbReference>
<dbReference type="InterPro" id="IPR008254">
    <property type="entry name" value="Flavodoxin/NO_synth"/>
</dbReference>
<feature type="signal peptide" evidence="2">
    <location>
        <begin position="1"/>
        <end position="21"/>
    </location>
</feature>
<proteinExistence type="predicted"/>